<keyword evidence="3" id="KW-1185">Reference proteome</keyword>
<evidence type="ECO:0000313" key="3">
    <source>
        <dbReference type="Proteomes" id="UP000245999"/>
    </source>
</evidence>
<dbReference type="EMBL" id="CP029145">
    <property type="protein sequence ID" value="AWM33193.1"/>
    <property type="molecule type" value="Genomic_DNA"/>
</dbReference>
<protein>
    <submittedName>
        <fullName evidence="2">Uncharacterized protein</fullName>
    </submittedName>
</protein>
<evidence type="ECO:0000313" key="2">
    <source>
        <dbReference type="EMBL" id="AWM33193.1"/>
    </source>
</evidence>
<dbReference type="AlphaFoldDB" id="A0A2Z3GHK5"/>
<evidence type="ECO:0000256" key="1">
    <source>
        <dbReference type="SAM" id="MobiDB-lite"/>
    </source>
</evidence>
<name>A0A2Z3GHK5_9BACT</name>
<dbReference type="Proteomes" id="UP000245999">
    <property type="component" value="Chromosome"/>
</dbReference>
<gene>
    <name evidence="2" type="ORF">DDQ68_10630</name>
</gene>
<feature type="region of interest" description="Disordered" evidence="1">
    <location>
        <begin position="137"/>
        <end position="157"/>
    </location>
</feature>
<accession>A0A2Z3GHK5</accession>
<proteinExistence type="predicted"/>
<organism evidence="2 3">
    <name type="scientific">Hymenobacter nivis</name>
    <dbReference type="NCBI Taxonomy" id="1850093"/>
    <lineage>
        <taxon>Bacteria</taxon>
        <taxon>Pseudomonadati</taxon>
        <taxon>Bacteroidota</taxon>
        <taxon>Cytophagia</taxon>
        <taxon>Cytophagales</taxon>
        <taxon>Hymenobacteraceae</taxon>
        <taxon>Hymenobacter</taxon>
    </lineage>
</organism>
<dbReference type="OrthoDB" id="5952844at2"/>
<sequence length="157" mass="16874">MSNRVTAAVPPADLAQALDLLKQARALLEPYLHPLTPDERKNMVKMGDKSVGFMTKLLDYAANSPAFVPAFVNFDELKQDVGTATDLAPVEQFAAQLALDLGSTVMLAGSEGMTQASPVYQNIRFLAQQKQPGAQLAYDDLSQRFPGRPAKKAAPAA</sequence>
<dbReference type="RefSeq" id="WP_109656278.1">
    <property type="nucleotide sequence ID" value="NZ_CP029145.1"/>
</dbReference>
<reference evidence="3" key="1">
    <citation type="submission" date="2018-04" db="EMBL/GenBank/DDBJ databases">
        <title>Complete genome of Antarctic heterotrophic bacterium Hymenobacter nivis.</title>
        <authorList>
            <person name="Terashima M."/>
        </authorList>
    </citation>
    <scope>NUCLEOTIDE SEQUENCE [LARGE SCALE GENOMIC DNA]</scope>
    <source>
        <strain evidence="3">NBRC 111535</strain>
    </source>
</reference>
<dbReference type="KEGG" id="hnv:DDQ68_10630"/>